<proteinExistence type="inferred from homology"/>
<dbReference type="Proteomes" id="UP000551616">
    <property type="component" value="Unassembled WGS sequence"/>
</dbReference>
<evidence type="ECO:0000259" key="6">
    <source>
        <dbReference type="Pfam" id="PF00884"/>
    </source>
</evidence>
<dbReference type="SUPFAM" id="SSF53649">
    <property type="entry name" value="Alkaline phosphatase-like"/>
    <property type="match status" value="1"/>
</dbReference>
<dbReference type="RefSeq" id="WP_207396798.1">
    <property type="nucleotide sequence ID" value="NZ_JABRWO010000006.1"/>
</dbReference>
<keyword evidence="4" id="KW-0325">Glycoprotein</keyword>
<name>A0A7V8V5Y9_9BACT</name>
<dbReference type="AlphaFoldDB" id="A0A7V8V5Y9"/>
<dbReference type="EC" id="3.1.6.1" evidence="7"/>
<gene>
    <name evidence="7" type="ORF">HOV93_25510</name>
</gene>
<accession>A0A7V8V5Y9</accession>
<dbReference type="PROSITE" id="PS00523">
    <property type="entry name" value="SULFATASE_1"/>
    <property type="match status" value="1"/>
</dbReference>
<sequence length="520" mass="59006">MPSSIPFHHFNPHRQLASLLVALSFVGLSLGLENRAHSAEPDSSPNVVFILIDDMRFDAMGFMGHPFLKTPQIDAMAANGANFTNAFVTTSLCSPSRASILTGQFMHNHGVVDNNDTDMSETIFFPQYLQKAGYQTGFFGKWHMGGGTDAPRPGFDQWVSFRGQGHYTPPGPKWTLNINGKSVPQKGYITDELTDYAVDWLNTLDRDKPFFLYLSHKAVHARFEPAERHKDLYSDVEIEAPASQADTEENYAGKPMWVKNQRNSWHGVDFPYHSSLNIKDYYRDYCRCMNAVDDSVGRVREYLKEHDLADNTVVMLMGDNGFLFGEHGLIDKRNAYEESMRVPLVIEAPGILSPNTTVDAVVANIDIGPTVLDLAGQTTPEQMDGMSFVRIASGKMDSKDWRKHLLYEYNWEWNFPHTPTMFALRGERYKFIQYHGIWDTDELYDLENDPHEMNNLINEPGLQSTARDMRNALNRELKQREAMQVPFGAKRGTGANLRRESGTKAAEFPETVLREKEAKQ</sequence>
<keyword evidence="3 7" id="KW-0378">Hydrolase</keyword>
<dbReference type="PANTHER" id="PTHR43108:SF8">
    <property type="entry name" value="SD21168P"/>
    <property type="match status" value="1"/>
</dbReference>
<organism evidence="7 8">
    <name type="scientific">Bremerella alba</name>
    <dbReference type="NCBI Taxonomy" id="980252"/>
    <lineage>
        <taxon>Bacteria</taxon>
        <taxon>Pseudomonadati</taxon>
        <taxon>Planctomycetota</taxon>
        <taxon>Planctomycetia</taxon>
        <taxon>Pirellulales</taxon>
        <taxon>Pirellulaceae</taxon>
        <taxon>Bremerella</taxon>
    </lineage>
</organism>
<dbReference type="InterPro" id="IPR024607">
    <property type="entry name" value="Sulfatase_CS"/>
</dbReference>
<comment type="caution">
    <text evidence="7">The sequence shown here is derived from an EMBL/GenBank/DDBJ whole genome shotgun (WGS) entry which is preliminary data.</text>
</comment>
<dbReference type="GO" id="GO:0004065">
    <property type="term" value="F:arylsulfatase activity"/>
    <property type="evidence" value="ECO:0007669"/>
    <property type="project" value="UniProtKB-EC"/>
</dbReference>
<dbReference type="Gene3D" id="3.40.720.10">
    <property type="entry name" value="Alkaline Phosphatase, subunit A"/>
    <property type="match status" value="1"/>
</dbReference>
<keyword evidence="2" id="KW-0732">Signal</keyword>
<keyword evidence="8" id="KW-1185">Reference proteome</keyword>
<evidence type="ECO:0000313" key="7">
    <source>
        <dbReference type="EMBL" id="MBA2115376.1"/>
    </source>
</evidence>
<evidence type="ECO:0000256" key="2">
    <source>
        <dbReference type="ARBA" id="ARBA00022729"/>
    </source>
</evidence>
<evidence type="ECO:0000256" key="4">
    <source>
        <dbReference type="ARBA" id="ARBA00023180"/>
    </source>
</evidence>
<dbReference type="EMBL" id="JABRWO010000006">
    <property type="protein sequence ID" value="MBA2115376.1"/>
    <property type="molecule type" value="Genomic_DNA"/>
</dbReference>
<evidence type="ECO:0000256" key="1">
    <source>
        <dbReference type="ARBA" id="ARBA00008779"/>
    </source>
</evidence>
<reference evidence="7 8" key="1">
    <citation type="submission" date="2020-05" db="EMBL/GenBank/DDBJ databases">
        <title>Bremerella alba sp. nov., a novel planctomycete isolated from the surface of the macroalga Fucus spiralis.</title>
        <authorList>
            <person name="Godinho O."/>
            <person name="Botelho R."/>
            <person name="Albuquerque L."/>
            <person name="Wiegand S."/>
            <person name="Da Costa M.S."/>
            <person name="Lobo-Da-Cunha A."/>
            <person name="Jogler C."/>
            <person name="Lage O.M."/>
        </authorList>
    </citation>
    <scope>NUCLEOTIDE SEQUENCE [LARGE SCALE GENOMIC DNA]</scope>
    <source>
        <strain evidence="7 8">FF15</strain>
    </source>
</reference>
<feature type="region of interest" description="Disordered" evidence="5">
    <location>
        <begin position="489"/>
        <end position="520"/>
    </location>
</feature>
<feature type="domain" description="Sulfatase N-terminal" evidence="6">
    <location>
        <begin position="45"/>
        <end position="376"/>
    </location>
</feature>
<protein>
    <submittedName>
        <fullName evidence="7">Arylsulfatase</fullName>
        <ecNumber evidence="7">3.1.6.1</ecNumber>
    </submittedName>
</protein>
<comment type="similarity">
    <text evidence="1">Belongs to the sulfatase family.</text>
</comment>
<dbReference type="InterPro" id="IPR000917">
    <property type="entry name" value="Sulfatase_N"/>
</dbReference>
<dbReference type="Pfam" id="PF00884">
    <property type="entry name" value="Sulfatase"/>
    <property type="match status" value="1"/>
</dbReference>
<dbReference type="InterPro" id="IPR017850">
    <property type="entry name" value="Alkaline_phosphatase_core_sf"/>
</dbReference>
<dbReference type="CDD" id="cd16031">
    <property type="entry name" value="G6S_like"/>
    <property type="match status" value="1"/>
</dbReference>
<evidence type="ECO:0000256" key="5">
    <source>
        <dbReference type="SAM" id="MobiDB-lite"/>
    </source>
</evidence>
<evidence type="ECO:0000256" key="3">
    <source>
        <dbReference type="ARBA" id="ARBA00022801"/>
    </source>
</evidence>
<evidence type="ECO:0000313" key="8">
    <source>
        <dbReference type="Proteomes" id="UP000551616"/>
    </source>
</evidence>
<dbReference type="PANTHER" id="PTHR43108">
    <property type="entry name" value="N-ACETYLGLUCOSAMINE-6-SULFATASE FAMILY MEMBER"/>
    <property type="match status" value="1"/>
</dbReference>